<evidence type="ECO:0000256" key="1">
    <source>
        <dbReference type="ARBA" id="ARBA00004323"/>
    </source>
</evidence>
<keyword evidence="6" id="KW-0735">Signal-anchor</keyword>
<keyword evidence="4" id="KW-0808">Transferase</keyword>
<reference evidence="11" key="2">
    <citation type="submission" date="2025-09" db="UniProtKB">
        <authorList>
            <consortium name="Ensembl"/>
        </authorList>
    </citation>
    <scope>IDENTIFICATION</scope>
</reference>
<keyword evidence="9" id="KW-0472">Membrane</keyword>
<keyword evidence="8" id="KW-0333">Golgi apparatus</keyword>
<dbReference type="AlphaFoldDB" id="S4RR73"/>
<evidence type="ECO:0000256" key="8">
    <source>
        <dbReference type="ARBA" id="ARBA00023034"/>
    </source>
</evidence>
<comment type="subcellular location">
    <subcellularLocation>
        <location evidence="1">Golgi apparatus membrane</location>
        <topology evidence="1">Single-pass type II membrane protein</topology>
    </subcellularLocation>
</comment>
<evidence type="ECO:0000313" key="11">
    <source>
        <dbReference type="Ensembl" id="ENSPMAP00000007709.1"/>
    </source>
</evidence>
<dbReference type="OMA" id="YHNITIE"/>
<proteinExistence type="inferred from homology"/>
<dbReference type="InterPro" id="IPR038578">
    <property type="entry name" value="GT29-like_sf"/>
</dbReference>
<dbReference type="GO" id="GO:0009247">
    <property type="term" value="P:glycolipid biosynthetic process"/>
    <property type="evidence" value="ECO:0007669"/>
    <property type="project" value="TreeGrafter"/>
</dbReference>
<evidence type="ECO:0000256" key="9">
    <source>
        <dbReference type="ARBA" id="ARBA00023136"/>
    </source>
</evidence>
<dbReference type="PANTHER" id="PTHR13713">
    <property type="entry name" value="SIALYLTRANSFERASE"/>
    <property type="match status" value="1"/>
</dbReference>
<name>S4RR73_PETMA</name>
<evidence type="ECO:0000256" key="3">
    <source>
        <dbReference type="ARBA" id="ARBA00022676"/>
    </source>
</evidence>
<keyword evidence="5" id="KW-0812">Transmembrane</keyword>
<keyword evidence="10" id="KW-0325">Glycoprotein</keyword>
<keyword evidence="7" id="KW-1133">Transmembrane helix</keyword>
<organism evidence="11">
    <name type="scientific">Petromyzon marinus</name>
    <name type="common">Sea lamprey</name>
    <dbReference type="NCBI Taxonomy" id="7757"/>
    <lineage>
        <taxon>Eukaryota</taxon>
        <taxon>Metazoa</taxon>
        <taxon>Chordata</taxon>
        <taxon>Craniata</taxon>
        <taxon>Vertebrata</taxon>
        <taxon>Cyclostomata</taxon>
        <taxon>Hyperoartia</taxon>
        <taxon>Petromyzontiformes</taxon>
        <taxon>Petromyzontidae</taxon>
        <taxon>Petromyzon</taxon>
    </lineage>
</organism>
<evidence type="ECO:0000256" key="2">
    <source>
        <dbReference type="ARBA" id="ARBA00006003"/>
    </source>
</evidence>
<dbReference type="Pfam" id="PF00777">
    <property type="entry name" value="Glyco_transf_29"/>
    <property type="match status" value="1"/>
</dbReference>
<evidence type="ECO:0008006" key="12">
    <source>
        <dbReference type="Google" id="ProtNLM"/>
    </source>
</evidence>
<dbReference type="Gene3D" id="3.90.1480.20">
    <property type="entry name" value="Glycosyl transferase family 29"/>
    <property type="match status" value="1"/>
</dbReference>
<evidence type="ECO:0000256" key="6">
    <source>
        <dbReference type="ARBA" id="ARBA00022968"/>
    </source>
</evidence>
<dbReference type="HOGENOM" id="CLU_032020_1_2_1"/>
<dbReference type="Ensembl" id="ENSPMAT00000007743.1">
    <property type="protein sequence ID" value="ENSPMAP00000007709.1"/>
    <property type="gene ID" value="ENSPMAG00000007004.1"/>
</dbReference>
<reference evidence="11" key="1">
    <citation type="submission" date="2025-08" db="UniProtKB">
        <authorList>
            <consortium name="Ensembl"/>
        </authorList>
    </citation>
    <scope>IDENTIFICATION</scope>
</reference>
<dbReference type="STRING" id="7757.ENSPMAP00000007709"/>
<dbReference type="InterPro" id="IPR001675">
    <property type="entry name" value="Glyco_trans_29"/>
</dbReference>
<evidence type="ECO:0000256" key="5">
    <source>
        <dbReference type="ARBA" id="ARBA00022692"/>
    </source>
</evidence>
<dbReference type="InterPro" id="IPR051142">
    <property type="entry name" value="Glycosyltransferase_29"/>
</dbReference>
<protein>
    <recommendedName>
        <fullName evidence="12">ST3 beta-galactoside alpha-2,3-sialyltransferase 6</fullName>
    </recommendedName>
</protein>
<evidence type="ECO:0000256" key="4">
    <source>
        <dbReference type="ARBA" id="ARBA00022679"/>
    </source>
</evidence>
<dbReference type="PANTHER" id="PTHR13713:SF95">
    <property type="entry name" value="CMP-N-ACETYLNEURAMINATE-BETA-GALACTOSAMIDE- ALPHA-2,3-SIALYLTRANSFERASE 4 ISOFORM 1"/>
    <property type="match status" value="1"/>
</dbReference>
<sequence length="123" mass="13676">PRGFWKKVPTELQFPASRIRILNPAFVREAATEFLNISSDTKSGKAKNPTTGVIAITLALHLCDEVHLAGFGYEVNSPGSPVHYYGQDTMSSIIKSTYHNITIERTFLRKLKEGEAIVDLTQL</sequence>
<accession>S4RR73</accession>
<comment type="similarity">
    <text evidence="2">Belongs to the glycosyltransferase 29 family.</text>
</comment>
<keyword evidence="3" id="KW-0328">Glycosyltransferase</keyword>
<dbReference type="GO" id="GO:0008373">
    <property type="term" value="F:sialyltransferase activity"/>
    <property type="evidence" value="ECO:0007669"/>
    <property type="project" value="InterPro"/>
</dbReference>
<evidence type="ECO:0000256" key="10">
    <source>
        <dbReference type="ARBA" id="ARBA00023180"/>
    </source>
</evidence>
<dbReference type="GO" id="GO:0000139">
    <property type="term" value="C:Golgi membrane"/>
    <property type="evidence" value="ECO:0007669"/>
    <property type="project" value="UniProtKB-SubCell"/>
</dbReference>
<evidence type="ECO:0000256" key="7">
    <source>
        <dbReference type="ARBA" id="ARBA00022989"/>
    </source>
</evidence>
<dbReference type="GeneTree" id="ENSGT00940000161415"/>